<dbReference type="InterPro" id="IPR050661">
    <property type="entry name" value="BglG_antiterminators"/>
</dbReference>
<dbReference type="Gene3D" id="1.10.10.10">
    <property type="entry name" value="Winged helix-like DNA-binding domain superfamily/Winged helix DNA-binding domain"/>
    <property type="match status" value="1"/>
</dbReference>
<dbReference type="AlphaFoldDB" id="A0A1E5KTV7"/>
<gene>
    <name evidence="4" type="ORF">BCR26_16955</name>
</gene>
<evidence type="ECO:0000313" key="5">
    <source>
        <dbReference type="Proteomes" id="UP000095256"/>
    </source>
</evidence>
<dbReference type="PANTHER" id="PTHR30185">
    <property type="entry name" value="CRYPTIC BETA-GLUCOSIDE BGL OPERON ANTITERMINATOR"/>
    <property type="match status" value="1"/>
</dbReference>
<comment type="caution">
    <text evidence="4">The sequence shown here is derived from an EMBL/GenBank/DDBJ whole genome shotgun (WGS) entry which is preliminary data.</text>
</comment>
<protein>
    <recommendedName>
        <fullName evidence="3">Mga helix-turn-helix domain-containing protein</fullName>
    </recommendedName>
</protein>
<keyword evidence="2" id="KW-0804">Transcription</keyword>
<name>A0A1E5KTV7_9ENTE</name>
<dbReference type="Proteomes" id="UP000095256">
    <property type="component" value="Unassembled WGS sequence"/>
</dbReference>
<feature type="domain" description="Mga helix-turn-helix" evidence="3">
    <location>
        <begin position="75"/>
        <end position="159"/>
    </location>
</feature>
<evidence type="ECO:0000256" key="1">
    <source>
        <dbReference type="ARBA" id="ARBA00023015"/>
    </source>
</evidence>
<dbReference type="EMBL" id="MIEK01000051">
    <property type="protein sequence ID" value="OEH81332.1"/>
    <property type="molecule type" value="Genomic_DNA"/>
</dbReference>
<dbReference type="RefSeq" id="WP_069699693.1">
    <property type="nucleotide sequence ID" value="NZ_JAGGMA010000021.1"/>
</dbReference>
<evidence type="ECO:0000256" key="2">
    <source>
        <dbReference type="ARBA" id="ARBA00023163"/>
    </source>
</evidence>
<accession>A0A1E5KTV7</accession>
<reference evidence="4 5" key="1">
    <citation type="submission" date="2016-09" db="EMBL/GenBank/DDBJ databases">
        <authorList>
            <person name="Capua I."/>
            <person name="De Benedictis P."/>
            <person name="Joannis T."/>
            <person name="Lombin L.H."/>
            <person name="Cattoli G."/>
        </authorList>
    </citation>
    <scope>NUCLEOTIDE SEQUENCE [LARGE SCALE GENOMIC DNA]</scope>
    <source>
        <strain evidence="4 5">LMG 25899</strain>
    </source>
</reference>
<evidence type="ECO:0000259" key="3">
    <source>
        <dbReference type="Pfam" id="PF05043"/>
    </source>
</evidence>
<keyword evidence="1" id="KW-0805">Transcription regulation</keyword>
<dbReference type="Pfam" id="PF05043">
    <property type="entry name" value="Mga"/>
    <property type="match status" value="1"/>
</dbReference>
<proteinExistence type="predicted"/>
<organism evidence="4 5">
    <name type="scientific">Enterococcus rivorum</name>
    <dbReference type="NCBI Taxonomy" id="762845"/>
    <lineage>
        <taxon>Bacteria</taxon>
        <taxon>Bacillati</taxon>
        <taxon>Bacillota</taxon>
        <taxon>Bacilli</taxon>
        <taxon>Lactobacillales</taxon>
        <taxon>Enterococcaceae</taxon>
        <taxon>Enterococcus</taxon>
    </lineage>
</organism>
<keyword evidence="5" id="KW-1185">Reference proteome</keyword>
<evidence type="ECO:0000313" key="4">
    <source>
        <dbReference type="EMBL" id="OEH81332.1"/>
    </source>
</evidence>
<sequence length="487" mass="58134">MIYGVESNIRRTTQLIHLLYYSKQPIAKEQILMQLEVSEQTLNKDINGIHETLTGITIAKENKVLRLEMAPHIGIKQIYAIFLGRSVNLKFLYRVLLMELTVVELAENLFISESKVRELIKNWNLIFESKQFEVEIITDAENRLLVLGNESNIHKIFYQIITGVYRQKFVQDDKFRKLYTYYEQFVHRYLPEKEGRWIENTAIQLFFSLTRFSRHCCFKEDYGCREMQIATNIMNKLENEVAFKSLLIQAFSFSVTVDNLLSLFPKEALLLELHPTEANHSLIIYSKRQMDIEMLHNFVQNFLLKLNYQPTKEVTAKISKELWEVLSYQSTIPFLFFNSYHNFCMEFNFRQGKITDILIKELSKFAELQYLLEKEALFEEFFYRFHIILSSYGFKLGTKKKVLLISRLDDFYIKMMQNHLLKRYSNLIDLEIYKEKLYKIDFRQFHEADVIITDLVVPEEQITDKIIYSSEAITNRFWQNLETKLYL</sequence>
<dbReference type="InterPro" id="IPR007737">
    <property type="entry name" value="Mga_HTH"/>
</dbReference>
<dbReference type="InterPro" id="IPR036388">
    <property type="entry name" value="WH-like_DNA-bd_sf"/>
</dbReference>
<dbReference type="PANTHER" id="PTHR30185:SF18">
    <property type="entry name" value="TRANSCRIPTIONAL REGULATOR MTLR"/>
    <property type="match status" value="1"/>
</dbReference>